<feature type="domain" description="HTTM-like" evidence="8">
    <location>
        <begin position="7"/>
        <end position="266"/>
    </location>
</feature>
<evidence type="ECO:0000313" key="10">
    <source>
        <dbReference type="Proteomes" id="UP000249696"/>
    </source>
</evidence>
<sequence>MLDRFLFKQIDNSPLLIFRIFFGILISLECYGAIATGWVKKNLIDPQFTFNFIGFDWLQPLPGIGMYLYFIAMGTLGIFIALGYRYRLSAAAFTLLWTGVYLMQKTAYNNHYYLLILIALIMAFMPANRYYSLDARRNPSIRTNHMSAYLNWIIILQLFIVYTYASVAKLYGDWVDFSIIEILFKNKKSYPIIGGLLQEPLVHRVVGISGILFDLLIVPALLWKPTRKWAFVASLFFHLFNSIVFQIGIFPYLALAFTVFFFEPETIRRLFFKKKAPYQGDSLVVPPRRELVLGILSLYFLIQLALPIRHHFIKDDVLWTEEGHRMSWRMMLRSRTGITTFKIVNHTSGNSYLVNLDDYLSRGQKSKIKSYPDFMWQFAQRLKREYAEKGEDISVFVNSRVSVNGKPYQEFIDPKIDLGSVSWNYFEHNNWILPSPSKN</sequence>
<proteinExistence type="predicted"/>
<dbReference type="InterPro" id="IPR011020">
    <property type="entry name" value="HTTM-like"/>
</dbReference>
<feature type="transmembrane region" description="Helical" evidence="7">
    <location>
        <begin position="59"/>
        <end position="81"/>
    </location>
</feature>
<dbReference type="Pfam" id="PF05090">
    <property type="entry name" value="HTTM"/>
    <property type="match status" value="1"/>
</dbReference>
<comment type="subcellular location">
    <subcellularLocation>
        <location evidence="1">Endomembrane system</location>
        <topology evidence="1">Multi-pass membrane protein</topology>
    </subcellularLocation>
</comment>
<dbReference type="InterPro" id="IPR053935">
    <property type="entry name" value="VKGC_lumenal_dom"/>
</dbReference>
<feature type="transmembrane region" description="Helical" evidence="7">
    <location>
        <begin position="201"/>
        <end position="223"/>
    </location>
</feature>
<keyword evidence="6" id="KW-0456">Lyase</keyword>
<feature type="transmembrane region" description="Helical" evidence="7">
    <location>
        <begin position="110"/>
        <end position="127"/>
    </location>
</feature>
<comment type="caution">
    <text evidence="9">The sequence shown here is derived from an EMBL/GenBank/DDBJ whole genome shotgun (WGS) entry which is preliminary data.</text>
</comment>
<keyword evidence="10" id="KW-1185">Reference proteome</keyword>
<dbReference type="EMBL" id="QLLN01000004">
    <property type="protein sequence ID" value="RAJ11557.1"/>
    <property type="molecule type" value="Genomic_DNA"/>
</dbReference>
<feature type="transmembrane region" description="Helical" evidence="7">
    <location>
        <begin position="88"/>
        <end position="104"/>
    </location>
</feature>
<gene>
    <name evidence="9" type="ORF">LV92_02486</name>
</gene>
<dbReference type="RefSeq" id="WP_111623943.1">
    <property type="nucleotide sequence ID" value="NZ_QLLN01000004.1"/>
</dbReference>
<dbReference type="OrthoDB" id="341137at2"/>
<feature type="transmembrane region" description="Helical" evidence="7">
    <location>
        <begin position="148"/>
        <end position="165"/>
    </location>
</feature>
<dbReference type="GO" id="GO:0008488">
    <property type="term" value="F:gamma-glutamyl carboxylase activity"/>
    <property type="evidence" value="ECO:0007669"/>
    <property type="project" value="InterPro"/>
</dbReference>
<dbReference type="PANTHER" id="PTHR12639">
    <property type="entry name" value="VITAMIN K-DEPENDENT GAMMA-CARBOXYLASE"/>
    <property type="match status" value="1"/>
</dbReference>
<keyword evidence="2 7" id="KW-0812">Transmembrane</keyword>
<name>A0A327RCF2_9FLAO</name>
<dbReference type="PANTHER" id="PTHR12639:SF7">
    <property type="entry name" value="HTTM DOMAIN-CONTAINING PROTEIN"/>
    <property type="match status" value="1"/>
</dbReference>
<evidence type="ECO:0000256" key="5">
    <source>
        <dbReference type="ARBA" id="ARBA00023157"/>
    </source>
</evidence>
<feature type="transmembrane region" description="Helical" evidence="7">
    <location>
        <begin position="20"/>
        <end position="39"/>
    </location>
</feature>
<evidence type="ECO:0000256" key="2">
    <source>
        <dbReference type="ARBA" id="ARBA00022692"/>
    </source>
</evidence>
<keyword evidence="3 7" id="KW-1133">Transmembrane helix</keyword>
<dbReference type="SMART" id="SM00752">
    <property type="entry name" value="HTTM"/>
    <property type="match status" value="1"/>
</dbReference>
<evidence type="ECO:0000256" key="1">
    <source>
        <dbReference type="ARBA" id="ARBA00004127"/>
    </source>
</evidence>
<accession>A0A327RCF2</accession>
<protein>
    <submittedName>
        <fullName evidence="9">Vitamin K-dependent gamma-carboxylase-like protein</fullName>
    </submittedName>
</protein>
<dbReference type="AlphaFoldDB" id="A0A327RCF2"/>
<feature type="transmembrane region" description="Helical" evidence="7">
    <location>
        <begin position="235"/>
        <end position="262"/>
    </location>
</feature>
<evidence type="ECO:0000313" key="9">
    <source>
        <dbReference type="EMBL" id="RAJ11557.1"/>
    </source>
</evidence>
<dbReference type="Proteomes" id="UP000249696">
    <property type="component" value="Unassembled WGS sequence"/>
</dbReference>
<keyword evidence="4 7" id="KW-0472">Membrane</keyword>
<evidence type="ECO:0000256" key="7">
    <source>
        <dbReference type="SAM" id="Phobius"/>
    </source>
</evidence>
<reference evidence="9 10" key="1">
    <citation type="submission" date="2018-06" db="EMBL/GenBank/DDBJ databases">
        <title>Genomic Encyclopedia of Archaeal and Bacterial Type Strains, Phase II (KMG-II): from individual species to whole genera.</title>
        <authorList>
            <person name="Goeker M."/>
        </authorList>
    </citation>
    <scope>NUCLEOTIDE SEQUENCE [LARGE SCALE GENOMIC DNA]</scope>
    <source>
        <strain evidence="9 10">DSM 23522</strain>
    </source>
</reference>
<evidence type="ECO:0000256" key="4">
    <source>
        <dbReference type="ARBA" id="ARBA00023136"/>
    </source>
</evidence>
<evidence type="ECO:0000256" key="6">
    <source>
        <dbReference type="ARBA" id="ARBA00023239"/>
    </source>
</evidence>
<evidence type="ECO:0000256" key="3">
    <source>
        <dbReference type="ARBA" id="ARBA00022989"/>
    </source>
</evidence>
<evidence type="ECO:0000259" key="8">
    <source>
        <dbReference type="SMART" id="SM00752"/>
    </source>
</evidence>
<dbReference type="GO" id="GO:0019842">
    <property type="term" value="F:vitamin binding"/>
    <property type="evidence" value="ECO:0007669"/>
    <property type="project" value="TreeGrafter"/>
</dbReference>
<keyword evidence="5" id="KW-1015">Disulfide bond</keyword>
<dbReference type="GO" id="GO:0012505">
    <property type="term" value="C:endomembrane system"/>
    <property type="evidence" value="ECO:0007669"/>
    <property type="project" value="UniProtKB-SubCell"/>
</dbReference>
<dbReference type="InterPro" id="IPR053934">
    <property type="entry name" value="HTTM_dom"/>
</dbReference>
<organism evidence="9 10">
    <name type="scientific">Arenibacter echinorum</name>
    <dbReference type="NCBI Taxonomy" id="440515"/>
    <lineage>
        <taxon>Bacteria</taxon>
        <taxon>Pseudomonadati</taxon>
        <taxon>Bacteroidota</taxon>
        <taxon>Flavobacteriia</taxon>
        <taxon>Flavobacteriales</taxon>
        <taxon>Flavobacteriaceae</taxon>
        <taxon>Arenibacter</taxon>
    </lineage>
</organism>
<dbReference type="Pfam" id="PF22777">
    <property type="entry name" value="VKGC_lumenal_dom"/>
    <property type="match status" value="1"/>
</dbReference>
<dbReference type="InterPro" id="IPR007782">
    <property type="entry name" value="VKG_COase"/>
</dbReference>